<evidence type="ECO:0000313" key="1">
    <source>
        <dbReference type="EMBL" id="WZC48054.1"/>
    </source>
</evidence>
<reference evidence="2" key="1">
    <citation type="submission" date="2024-04" db="EMBL/GenBank/DDBJ databases">
        <title>Phylogenomic analyses of a clade within the roseobacter group suggest taxonomic reassignments of species of the genera Aestuariivita, Citreicella, Loktanella, Nautella, Pelagibaca, Ruegeria, Thalassobius, Thiobacimonas and Tropicibacter, and the proposal o.</title>
        <authorList>
            <person name="Jeon C.O."/>
        </authorList>
    </citation>
    <scope>NUCLEOTIDE SEQUENCE [LARGE SCALE GENOMIC DNA]</scope>
    <source>
        <strain evidence="2">BS5-3</strain>
    </source>
</reference>
<proteinExistence type="predicted"/>
<dbReference type="RefSeq" id="WP_341366173.1">
    <property type="nucleotide sequence ID" value="NZ_CP150951.2"/>
</dbReference>
<dbReference type="Gene3D" id="2.30.30.830">
    <property type="match status" value="1"/>
</dbReference>
<sequence>MSEQTPPQVAEKATIADAIDLRQLTLLGVMHAFDGPAALLRSGRGQIARVQTGGQAFGYRVAAIGDDQVQLIGRQGQLYALGLAGT</sequence>
<evidence type="ECO:0000313" key="2">
    <source>
        <dbReference type="Proteomes" id="UP001440612"/>
    </source>
</evidence>
<name>A0ABZ2V2C2_9RHOB</name>
<gene>
    <name evidence="1" type="ORF">AABB29_14335</name>
</gene>
<keyword evidence="2" id="KW-1185">Reference proteome</keyword>
<organism evidence="1 2">
    <name type="scientific">Yoonia phaeophyticola</name>
    <dbReference type="NCBI Taxonomy" id="3137369"/>
    <lineage>
        <taxon>Bacteria</taxon>
        <taxon>Pseudomonadati</taxon>
        <taxon>Pseudomonadota</taxon>
        <taxon>Alphaproteobacteria</taxon>
        <taxon>Rhodobacterales</taxon>
        <taxon>Paracoccaceae</taxon>
        <taxon>Yoonia</taxon>
    </lineage>
</organism>
<dbReference type="Proteomes" id="UP001440612">
    <property type="component" value="Chromosome"/>
</dbReference>
<accession>A0ABZ2V2C2</accession>
<protein>
    <submittedName>
        <fullName evidence="1">Pilus assembly protein PilZ</fullName>
    </submittedName>
</protein>
<dbReference type="EMBL" id="CP150951">
    <property type="protein sequence ID" value="WZC48054.1"/>
    <property type="molecule type" value="Genomic_DNA"/>
</dbReference>